<dbReference type="AlphaFoldDB" id="A0A8S3EZ24"/>
<keyword evidence="1" id="KW-0472">Membrane</keyword>
<proteinExistence type="predicted"/>
<evidence type="ECO:0000313" key="2">
    <source>
        <dbReference type="EMBL" id="CAF5093715.1"/>
    </source>
</evidence>
<feature type="transmembrane region" description="Helical" evidence="1">
    <location>
        <begin position="38"/>
        <end position="59"/>
    </location>
</feature>
<sequence length="63" mass="6385">VEIGTTGDLRCCSSSYSLIKRFLSGCALLDGIVSGGDIVIGGVLLVLVSVGVGLVGELFDVNK</sequence>
<evidence type="ECO:0000313" key="3">
    <source>
        <dbReference type="Proteomes" id="UP000681720"/>
    </source>
</evidence>
<dbReference type="EMBL" id="CAJOBJ010250771">
    <property type="protein sequence ID" value="CAF5093715.1"/>
    <property type="molecule type" value="Genomic_DNA"/>
</dbReference>
<reference evidence="2" key="1">
    <citation type="submission" date="2021-02" db="EMBL/GenBank/DDBJ databases">
        <authorList>
            <person name="Nowell W R."/>
        </authorList>
    </citation>
    <scope>NUCLEOTIDE SEQUENCE</scope>
</reference>
<evidence type="ECO:0000256" key="1">
    <source>
        <dbReference type="SAM" id="Phobius"/>
    </source>
</evidence>
<gene>
    <name evidence="2" type="ORF">GIL414_LOCUS62358</name>
</gene>
<name>A0A8S3EZ24_9BILA</name>
<accession>A0A8S3EZ24</accession>
<comment type="caution">
    <text evidence="2">The sequence shown here is derived from an EMBL/GenBank/DDBJ whole genome shotgun (WGS) entry which is preliminary data.</text>
</comment>
<organism evidence="2 3">
    <name type="scientific">Rotaria magnacalcarata</name>
    <dbReference type="NCBI Taxonomy" id="392030"/>
    <lineage>
        <taxon>Eukaryota</taxon>
        <taxon>Metazoa</taxon>
        <taxon>Spiralia</taxon>
        <taxon>Gnathifera</taxon>
        <taxon>Rotifera</taxon>
        <taxon>Eurotatoria</taxon>
        <taxon>Bdelloidea</taxon>
        <taxon>Philodinida</taxon>
        <taxon>Philodinidae</taxon>
        <taxon>Rotaria</taxon>
    </lineage>
</organism>
<keyword evidence="1" id="KW-1133">Transmembrane helix</keyword>
<feature type="non-terminal residue" evidence="2">
    <location>
        <position position="1"/>
    </location>
</feature>
<protein>
    <submittedName>
        <fullName evidence="2">Uncharacterized protein</fullName>
    </submittedName>
</protein>
<keyword evidence="1" id="KW-0812">Transmembrane</keyword>
<dbReference type="Proteomes" id="UP000681720">
    <property type="component" value="Unassembled WGS sequence"/>
</dbReference>